<evidence type="ECO:0000313" key="2">
    <source>
        <dbReference type="EMBL" id="PTC22521.1"/>
    </source>
</evidence>
<organism evidence="3 4">
    <name type="scientific">Pseudomonas palleroniana</name>
    <dbReference type="NCBI Taxonomy" id="191390"/>
    <lineage>
        <taxon>Bacteria</taxon>
        <taxon>Pseudomonadati</taxon>
        <taxon>Pseudomonadota</taxon>
        <taxon>Gammaproteobacteria</taxon>
        <taxon>Pseudomonadales</taxon>
        <taxon>Pseudomonadaceae</taxon>
        <taxon>Pseudomonas</taxon>
    </lineage>
</organism>
<evidence type="ECO:0000313" key="1">
    <source>
        <dbReference type="EMBL" id="KAB0569078.1"/>
    </source>
</evidence>
<sequence length="93" mass="10212">MSNAMDTAQQPITIEYLLDTLFGVNALTTECLAQKIDKAPGFQLRLAPPWPAQLKHAHSIAFEWHGSACRAVVQHAEPLPGGDLLLDIEPQPR</sequence>
<accession>A0A1H5NXF9</accession>
<evidence type="ECO:0000313" key="6">
    <source>
        <dbReference type="Proteomes" id="UP000423257"/>
    </source>
</evidence>
<dbReference type="Proteomes" id="UP000199129">
    <property type="component" value="Unassembled WGS sequence"/>
</dbReference>
<dbReference type="EMBL" id="PYWX01000068">
    <property type="protein sequence ID" value="PTC22521.1"/>
    <property type="molecule type" value="Genomic_DNA"/>
</dbReference>
<dbReference type="EMBL" id="VZPQ01000002">
    <property type="protein sequence ID" value="KAB0569078.1"/>
    <property type="molecule type" value="Genomic_DNA"/>
</dbReference>
<protein>
    <submittedName>
        <fullName evidence="3">Uncharacterized protein</fullName>
    </submittedName>
</protein>
<dbReference type="RefSeq" id="WP_090371067.1">
    <property type="nucleotide sequence ID" value="NZ_FNUA01000002.1"/>
</dbReference>
<proteinExistence type="predicted"/>
<dbReference type="AlphaFoldDB" id="A0A1H5NXF9"/>
<evidence type="ECO:0000313" key="5">
    <source>
        <dbReference type="Proteomes" id="UP000240476"/>
    </source>
</evidence>
<evidence type="ECO:0000313" key="4">
    <source>
        <dbReference type="Proteomes" id="UP000199129"/>
    </source>
</evidence>
<name>A0A1H5NXF9_9PSED</name>
<dbReference type="Proteomes" id="UP000240476">
    <property type="component" value="Unassembled WGS sequence"/>
</dbReference>
<evidence type="ECO:0000313" key="3">
    <source>
        <dbReference type="EMBL" id="SEF06373.1"/>
    </source>
</evidence>
<reference evidence="3 4" key="1">
    <citation type="submission" date="2016-10" db="EMBL/GenBank/DDBJ databases">
        <authorList>
            <person name="de Groot N.N."/>
        </authorList>
    </citation>
    <scope>NUCLEOTIDE SEQUENCE [LARGE SCALE GENOMIC DNA]</scope>
    <source>
        <strain evidence="3 4">BS3265</strain>
    </source>
</reference>
<keyword evidence="5" id="KW-1185">Reference proteome</keyword>
<gene>
    <name evidence="2" type="ORF">C9383_23935</name>
    <name evidence="1" type="ORF">F7R03_05775</name>
    <name evidence="3" type="ORF">SAMN04490198_4924</name>
</gene>
<reference evidence="2 5" key="2">
    <citation type="submission" date="2018-03" db="EMBL/GenBank/DDBJ databases">
        <title>Draft genome sequence of the type strain of Pseudomonas palleroniana LMG 23076, isolated from rice in Cameroon.</title>
        <authorList>
            <person name="Tambong J.T."/>
        </authorList>
    </citation>
    <scope>NUCLEOTIDE SEQUENCE [LARGE SCALE GENOMIC DNA]</scope>
    <source>
        <strain evidence="2 5">LMG 23076</strain>
    </source>
</reference>
<dbReference type="Proteomes" id="UP000423257">
    <property type="component" value="Unassembled WGS sequence"/>
</dbReference>
<reference evidence="1 6" key="3">
    <citation type="submission" date="2019-09" db="EMBL/GenBank/DDBJ databases">
        <title>Draft genome sequences of 48 bacterial type strains from the CCUG.</title>
        <authorList>
            <person name="Tunovic T."/>
            <person name="Pineiro-Iglesias B."/>
            <person name="Unosson C."/>
            <person name="Inganas E."/>
            <person name="Ohlen M."/>
            <person name="Cardew S."/>
            <person name="Jensie-Markopoulos S."/>
            <person name="Salva-Serra F."/>
            <person name="Jaen-Luchoro D."/>
            <person name="Karlsson R."/>
            <person name="Svensson-Stadler L."/>
            <person name="Chun J."/>
            <person name="Moore E."/>
        </authorList>
    </citation>
    <scope>NUCLEOTIDE SEQUENCE [LARGE SCALE GENOMIC DNA]</scope>
    <source>
        <strain evidence="1 6">CCUG 51524</strain>
    </source>
</reference>
<dbReference type="EMBL" id="FNUA01000002">
    <property type="protein sequence ID" value="SEF06373.1"/>
    <property type="molecule type" value="Genomic_DNA"/>
</dbReference>